<dbReference type="RefSeq" id="WP_210655821.1">
    <property type="nucleotide sequence ID" value="NZ_JAGKQQ010000001.1"/>
</dbReference>
<dbReference type="Pfam" id="PF03160">
    <property type="entry name" value="Calx-beta"/>
    <property type="match status" value="1"/>
</dbReference>
<dbReference type="InterPro" id="IPR013425">
    <property type="entry name" value="Autotrns_rpt"/>
</dbReference>
<dbReference type="InterPro" id="IPR038081">
    <property type="entry name" value="CalX-like_sf"/>
</dbReference>
<dbReference type="Pfam" id="PF13517">
    <property type="entry name" value="FG-GAP_3"/>
    <property type="match status" value="1"/>
</dbReference>
<keyword evidence="2" id="KW-0677">Repeat</keyword>
<dbReference type="SUPFAM" id="SSF51126">
    <property type="entry name" value="Pectin lyase-like"/>
    <property type="match status" value="3"/>
</dbReference>
<evidence type="ECO:0000313" key="6">
    <source>
        <dbReference type="Proteomes" id="UP000676565"/>
    </source>
</evidence>
<organism evidence="5 6">
    <name type="scientific">Gemmata palustris</name>
    <dbReference type="NCBI Taxonomy" id="2822762"/>
    <lineage>
        <taxon>Bacteria</taxon>
        <taxon>Pseudomonadati</taxon>
        <taxon>Planctomycetota</taxon>
        <taxon>Planctomycetia</taxon>
        <taxon>Gemmatales</taxon>
        <taxon>Gemmataceae</taxon>
        <taxon>Gemmata</taxon>
    </lineage>
</organism>
<evidence type="ECO:0000256" key="1">
    <source>
        <dbReference type="ARBA" id="ARBA00022729"/>
    </source>
</evidence>
<proteinExistence type="predicted"/>
<evidence type="ECO:0000256" key="2">
    <source>
        <dbReference type="ARBA" id="ARBA00022737"/>
    </source>
</evidence>
<dbReference type="InterPro" id="IPR012332">
    <property type="entry name" value="Autotransporter_pectin_lyase_C"/>
</dbReference>
<dbReference type="Gene3D" id="2.160.20.20">
    <property type="match status" value="1"/>
</dbReference>
<dbReference type="SUPFAM" id="SSF69318">
    <property type="entry name" value="Integrin alpha N-terminal domain"/>
    <property type="match status" value="2"/>
</dbReference>
<dbReference type="Proteomes" id="UP000676565">
    <property type="component" value="Unassembled WGS sequence"/>
</dbReference>
<sequence length="1725" mass="167854">MNWIDSIRRRLHIATRPNRKTRRAFPPRLSLTHLEDRTVPTTLTWTGTVDANWSTIGNWSGGGAGEEVPNSSDDVLIFASAPVRLASANDITSLSVDEIQLSASGYALSGAAVALATGLTDTTATGTNTVALSLGGAGAVTKSGAGTLALSGTSTYAGATTINAGVLRVDGTITSAVTLAGGTLSGSGTVNSPGITDTAASVVDPGTVGGSGILTYSNATGLTLTTSSILHIDLNGSTVGTGYDQLKLTNGSALFNPNGATLDIGLGYLPTVNTSFQIVSQTISSAITGRFNGISQFGSLAVGPVTFSVGYFSSGVTLTVTSVNVQTSTWDGGGTTDNWSDAANWVGNAAPSQFDALVFPTGAQRLTNVNDLAGLQFSSLTIGGAGYTLSGNALDLAGSLLATYASGSSAVALPISLHSSSTFDVTTGGTLVASGAISGTGFGVTKIGGGTLQYAGALANSYTGATTVNAGRLELNKTAGVNAFAGNLVVGNSSGTDDAVALLASNQIPDAATVTVNDGAVLGLNNFDDQIGTLTMTGATVATGTGTLTLGDNVTTNSAATTSVISGNLDLGGATRTFTVGNNSNLDPDLSITANISGTGAGLIKAGANSQLLLSGNNTYDGITTITAGAIEIASDNALGSSSAGTVVNSGFSLALLGGITVPEPITISGAGFGGLGAVFNGSGNNTISGAITLGANSTIGSLSGTLTFSGVISDGASSFALTKVCAGTVALTSANTYDGGTTITNGLNGGGALAISDGSALGTGLVTVASGGSLDLSGGITLANTINLNGVPVTNRSKINSVSGGNTIQGDIGITGANNESFDVAGGTTLTVTGVISGAVDFDKNGTGTLTLTGTNTHTGNVNVGDGALIVNGSLATSNAVFVDGALGGSGTVPAVTISSIGTLSPGNSPGTLHTGALAFTDGGSIYSAELNGPTAGTQYDQINATGGVYLYGATLTLSIGYAPAVGTQFTLISNVTVGSVGGTFNGLSEGATITSGSATYAISYTGGDGNDVVLTLVSRTDTWTGLGGDSNWSTAANWASGVAPIAGDDLVFPTGAARTSSVNDFVAGTNFNSITIDGAGFSFTGNAIQLDDGVTATYASGTSTIGLATNLTGNQAIDVAAGGTLTLSGAISGSAAVTKTGAGVLLLSATDTYSGATSVTGGTLLVDGSIAASSAVTVAGGATLGGSGALPAFTLVSGATVAPGTPVGALASGSATFASGSTYAVAINGTTAGTQYDQLNVTGTVALAGATLAPTFGFTPTGGDTFIIIANDMSDVVSGTFVGLSEGGTFLLGSTTFRISYIGGDGNDVTLTAVPQPALSISSASTAEGNSGTTALTFTVTLSAPSLQTVTVAYTTADGTATAGTDYTPVSGTLTFAPGETTQTVTVFVTGDTATEADETFRVVLASPVSATIAAGSGTGTITNDDADTRIVLGAVGGMVQQIDPATGLPGASVPAYTGFRGEVRVSSGDVDGDGTADLITGTGTGAMGGHVKVFDGATGAERFSFLAFDGFAGGVFVASGDVNGDGFADIVVAADAGATPHVKVFSGKDGSLMRSFLAYDAGFKGGVRVAVGDVDGDGFADIVTGSGAGAPANVKVFSGQSGGLLASLLPYAGFNGGVYVGAGDVDGDGLADIITGSGAGAPGGHVKVFSGRDFALEDSFLAFDRTFTGGVRVGTGQVNGVTAVLAGSGAGARGHFKAFGPGHQELLSLLSAGFDQNGVYVA</sequence>
<evidence type="ECO:0000256" key="3">
    <source>
        <dbReference type="ARBA" id="ARBA00022837"/>
    </source>
</evidence>
<dbReference type="InterPro" id="IPR003644">
    <property type="entry name" value="Calx_beta"/>
</dbReference>
<dbReference type="SUPFAM" id="SSF141072">
    <property type="entry name" value="CalX-like"/>
    <property type="match status" value="1"/>
</dbReference>
<dbReference type="Pfam" id="PF12951">
    <property type="entry name" value="PATR"/>
    <property type="match status" value="6"/>
</dbReference>
<dbReference type="NCBIfam" id="TIGR02601">
    <property type="entry name" value="autotrns_rpt"/>
    <property type="match status" value="6"/>
</dbReference>
<dbReference type="InterPro" id="IPR013517">
    <property type="entry name" value="FG-GAP"/>
</dbReference>
<evidence type="ECO:0000313" key="5">
    <source>
        <dbReference type="EMBL" id="MBP3957086.1"/>
    </source>
</evidence>
<accession>A0ABS5BTV0</accession>
<dbReference type="Gene3D" id="2.130.10.130">
    <property type="entry name" value="Integrin alpha, N-terminal"/>
    <property type="match status" value="1"/>
</dbReference>
<dbReference type="InterPro" id="IPR028994">
    <property type="entry name" value="Integrin_alpha_N"/>
</dbReference>
<reference evidence="5 6" key="1">
    <citation type="submission" date="2021-04" db="EMBL/GenBank/DDBJ databases">
        <authorList>
            <person name="Ivanova A."/>
        </authorList>
    </citation>
    <scope>NUCLEOTIDE SEQUENCE [LARGE SCALE GENOMIC DNA]</scope>
    <source>
        <strain evidence="5 6">G18</strain>
    </source>
</reference>
<keyword evidence="6" id="KW-1185">Reference proteome</keyword>
<evidence type="ECO:0000259" key="4">
    <source>
        <dbReference type="SMART" id="SM00237"/>
    </source>
</evidence>
<comment type="caution">
    <text evidence="5">The sequence shown here is derived from an EMBL/GenBank/DDBJ whole genome shotgun (WGS) entry which is preliminary data.</text>
</comment>
<protein>
    <submittedName>
        <fullName evidence="5">Autotransporter-associated beta strand repeat-containing protein</fullName>
    </submittedName>
</protein>
<dbReference type="SMART" id="SM00237">
    <property type="entry name" value="Calx_beta"/>
    <property type="match status" value="1"/>
</dbReference>
<keyword evidence="1" id="KW-0732">Signal</keyword>
<dbReference type="Gene3D" id="2.60.40.2030">
    <property type="match status" value="1"/>
</dbReference>
<gene>
    <name evidence="5" type="ORF">J8F10_17610</name>
</gene>
<name>A0ABS5BTV0_9BACT</name>
<feature type="domain" description="Calx-beta" evidence="4">
    <location>
        <begin position="1311"/>
        <end position="1408"/>
    </location>
</feature>
<dbReference type="EMBL" id="JAGKQQ010000001">
    <property type="protein sequence ID" value="MBP3957086.1"/>
    <property type="molecule type" value="Genomic_DNA"/>
</dbReference>
<dbReference type="InterPro" id="IPR011050">
    <property type="entry name" value="Pectin_lyase_fold/virulence"/>
</dbReference>
<keyword evidence="3" id="KW-0106">Calcium</keyword>